<evidence type="ECO:0000313" key="2">
    <source>
        <dbReference type="Proteomes" id="UP000235672"/>
    </source>
</evidence>
<dbReference type="Proteomes" id="UP000235672">
    <property type="component" value="Unassembled WGS sequence"/>
</dbReference>
<dbReference type="AlphaFoldDB" id="A0A2J6PHF0"/>
<proteinExistence type="predicted"/>
<organism evidence="1 2">
    <name type="scientific">Hyaloscypha hepaticicola</name>
    <dbReference type="NCBI Taxonomy" id="2082293"/>
    <lineage>
        <taxon>Eukaryota</taxon>
        <taxon>Fungi</taxon>
        <taxon>Dikarya</taxon>
        <taxon>Ascomycota</taxon>
        <taxon>Pezizomycotina</taxon>
        <taxon>Leotiomycetes</taxon>
        <taxon>Helotiales</taxon>
        <taxon>Hyaloscyphaceae</taxon>
        <taxon>Hyaloscypha</taxon>
    </lineage>
</organism>
<name>A0A2J6PHF0_9HELO</name>
<keyword evidence="2" id="KW-1185">Reference proteome</keyword>
<sequence length="102" mass="11432">MSLYVCGNCNFGDDLPYRNCPRCRGAMMAPMGSAGFARERMQRASPGRYSNPAAVGRWLQGVQDGPPGRRHGPPPPANFWRRPDAWMYRMCSRAVVDIYPPV</sequence>
<gene>
    <name evidence="1" type="ORF">NA56DRAFT_712212</name>
</gene>
<accession>A0A2J6PHF0</accession>
<dbReference type="EMBL" id="KZ613533">
    <property type="protein sequence ID" value="PMD13306.1"/>
    <property type="molecule type" value="Genomic_DNA"/>
</dbReference>
<evidence type="ECO:0000313" key="1">
    <source>
        <dbReference type="EMBL" id="PMD13306.1"/>
    </source>
</evidence>
<protein>
    <submittedName>
        <fullName evidence="1">Uncharacterized protein</fullName>
    </submittedName>
</protein>
<reference evidence="1 2" key="1">
    <citation type="submission" date="2016-05" db="EMBL/GenBank/DDBJ databases">
        <title>A degradative enzymes factory behind the ericoid mycorrhizal symbiosis.</title>
        <authorList>
            <consortium name="DOE Joint Genome Institute"/>
            <person name="Martino E."/>
            <person name="Morin E."/>
            <person name="Grelet G."/>
            <person name="Kuo A."/>
            <person name="Kohler A."/>
            <person name="Daghino S."/>
            <person name="Barry K."/>
            <person name="Choi C."/>
            <person name="Cichocki N."/>
            <person name="Clum A."/>
            <person name="Copeland A."/>
            <person name="Hainaut M."/>
            <person name="Haridas S."/>
            <person name="Labutti K."/>
            <person name="Lindquist E."/>
            <person name="Lipzen A."/>
            <person name="Khouja H.-R."/>
            <person name="Murat C."/>
            <person name="Ohm R."/>
            <person name="Olson A."/>
            <person name="Spatafora J."/>
            <person name="Veneault-Fourrey C."/>
            <person name="Henrissat B."/>
            <person name="Grigoriev I."/>
            <person name="Martin F."/>
            <person name="Perotto S."/>
        </authorList>
    </citation>
    <scope>NUCLEOTIDE SEQUENCE [LARGE SCALE GENOMIC DNA]</scope>
    <source>
        <strain evidence="1 2">UAMH 7357</strain>
    </source>
</reference>